<dbReference type="PRINTS" id="PR00412">
    <property type="entry name" value="EPOXHYDRLASE"/>
</dbReference>
<name>A0A6J4IF12_9CHLR</name>
<proteinExistence type="predicted"/>
<accession>A0A6J4IF12</accession>
<gene>
    <name evidence="3" type="ORF">AVDCRST_MAG93-1659</name>
</gene>
<dbReference type="AlphaFoldDB" id="A0A6J4IF12"/>
<evidence type="ECO:0000313" key="3">
    <source>
        <dbReference type="EMBL" id="CAA9248987.1"/>
    </source>
</evidence>
<sequence length="233" mass="25657">MPALVEAGFLVIVPDLRGYGASDKPEGIESYGIPALVGDVLGVMDRLDVQRAHIVGHDWGAALGWTAAALMPERVDHLVALSVGHLTSFANADFEQLEKSWYMLLFQFQGIAEQWLSKDGWANFRAWAQHPDADAVIEELEATESLTPGLNWYRANLPPERFVAPAPEFPAVKAPTLGVWSSGDVALTEAQMTGSEKYVSGSFKYERIDGAGHWMQLEAPEEVNRLLLDFLPH</sequence>
<dbReference type="SUPFAM" id="SSF53474">
    <property type="entry name" value="alpha/beta-Hydrolases"/>
    <property type="match status" value="1"/>
</dbReference>
<dbReference type="EMBL" id="CADCTR010000561">
    <property type="protein sequence ID" value="CAA9248987.1"/>
    <property type="molecule type" value="Genomic_DNA"/>
</dbReference>
<organism evidence="3">
    <name type="scientific">uncultured Chloroflexia bacterium</name>
    <dbReference type="NCBI Taxonomy" id="1672391"/>
    <lineage>
        <taxon>Bacteria</taxon>
        <taxon>Bacillati</taxon>
        <taxon>Chloroflexota</taxon>
        <taxon>Chloroflexia</taxon>
        <taxon>environmental samples</taxon>
    </lineage>
</organism>
<reference evidence="3" key="1">
    <citation type="submission" date="2020-02" db="EMBL/GenBank/DDBJ databases">
        <authorList>
            <person name="Meier V. D."/>
        </authorList>
    </citation>
    <scope>NUCLEOTIDE SEQUENCE</scope>
    <source>
        <strain evidence="3">AVDCRST_MAG93</strain>
    </source>
</reference>
<dbReference type="Gene3D" id="3.40.50.1820">
    <property type="entry name" value="alpha/beta hydrolase"/>
    <property type="match status" value="1"/>
</dbReference>
<protein>
    <recommendedName>
        <fullName evidence="2">AB hydrolase-1 domain-containing protein</fullName>
    </recommendedName>
</protein>
<dbReference type="InterPro" id="IPR000639">
    <property type="entry name" value="Epox_hydrolase-like"/>
</dbReference>
<dbReference type="PRINTS" id="PR00111">
    <property type="entry name" value="ABHYDROLASE"/>
</dbReference>
<dbReference type="InterPro" id="IPR029058">
    <property type="entry name" value="AB_hydrolase_fold"/>
</dbReference>
<evidence type="ECO:0000259" key="2">
    <source>
        <dbReference type="Pfam" id="PF00561"/>
    </source>
</evidence>
<dbReference type="InterPro" id="IPR000073">
    <property type="entry name" value="AB_hydrolase_1"/>
</dbReference>
<evidence type="ECO:0000256" key="1">
    <source>
        <dbReference type="ARBA" id="ARBA00022801"/>
    </source>
</evidence>
<dbReference type="Pfam" id="PF00561">
    <property type="entry name" value="Abhydrolase_1"/>
    <property type="match status" value="1"/>
</dbReference>
<keyword evidence="1" id="KW-0378">Hydrolase</keyword>
<dbReference type="PANTHER" id="PTHR43329">
    <property type="entry name" value="EPOXIDE HYDROLASE"/>
    <property type="match status" value="1"/>
</dbReference>
<dbReference type="GO" id="GO:0016787">
    <property type="term" value="F:hydrolase activity"/>
    <property type="evidence" value="ECO:0007669"/>
    <property type="project" value="UniProtKB-KW"/>
</dbReference>
<feature type="domain" description="AB hydrolase-1" evidence="2">
    <location>
        <begin position="1"/>
        <end position="220"/>
    </location>
</feature>